<protein>
    <recommendedName>
        <fullName evidence="4">Glycosyltransferase 2-like domain-containing protein</fullName>
    </recommendedName>
</protein>
<dbReference type="EMBL" id="HBKN01017991">
    <property type="protein sequence ID" value="CAE2297486.1"/>
    <property type="molecule type" value="Transcribed_RNA"/>
</dbReference>
<name>A0A7S4KK71_GUITH</name>
<evidence type="ECO:0000256" key="1">
    <source>
        <dbReference type="SAM" id="MobiDB-lite"/>
    </source>
</evidence>
<evidence type="ECO:0000256" key="2">
    <source>
        <dbReference type="SAM" id="SignalP"/>
    </source>
</evidence>
<gene>
    <name evidence="3" type="ORF">GTHE00462_LOCUS14184</name>
</gene>
<feature type="chain" id="PRO_5030638850" description="Glycosyltransferase 2-like domain-containing protein" evidence="2">
    <location>
        <begin position="41"/>
        <end position="654"/>
    </location>
</feature>
<dbReference type="Gene3D" id="3.90.550.10">
    <property type="entry name" value="Spore Coat Polysaccharide Biosynthesis Protein SpsA, Chain A"/>
    <property type="match status" value="1"/>
</dbReference>
<proteinExistence type="predicted"/>
<dbReference type="AlphaFoldDB" id="A0A7S4KK71"/>
<organism evidence="3">
    <name type="scientific">Guillardia theta</name>
    <name type="common">Cryptophyte</name>
    <name type="synonym">Cryptomonas phi</name>
    <dbReference type="NCBI Taxonomy" id="55529"/>
    <lineage>
        <taxon>Eukaryota</taxon>
        <taxon>Cryptophyceae</taxon>
        <taxon>Pyrenomonadales</taxon>
        <taxon>Geminigeraceae</taxon>
        <taxon>Guillardia</taxon>
    </lineage>
</organism>
<feature type="compositionally biased region" description="Low complexity" evidence="1">
    <location>
        <begin position="249"/>
        <end position="268"/>
    </location>
</feature>
<feature type="signal peptide" evidence="2">
    <location>
        <begin position="1"/>
        <end position="40"/>
    </location>
</feature>
<feature type="region of interest" description="Disordered" evidence="1">
    <location>
        <begin position="244"/>
        <end position="274"/>
    </location>
</feature>
<evidence type="ECO:0008006" key="4">
    <source>
        <dbReference type="Google" id="ProtNLM"/>
    </source>
</evidence>
<dbReference type="SUPFAM" id="SSF53448">
    <property type="entry name" value="Nucleotide-diphospho-sugar transferases"/>
    <property type="match status" value="1"/>
</dbReference>
<accession>A0A7S4KK71</accession>
<keyword evidence="2" id="KW-0732">Signal</keyword>
<evidence type="ECO:0000313" key="3">
    <source>
        <dbReference type="EMBL" id="CAE2297486.1"/>
    </source>
</evidence>
<sequence length="654" mass="72270">MEGEEGEQAEHARMKPAPPWLFRSALLALLVSMEPPCTWSQVNVAEQANGGLAMAVYFQETFASELANDGEAREGKGWAYYGRLEEATIVFVFQHVSLIHSLRMSSGLGFEGHTVTALKLSTLRASPENEEAGGLSRRKLLRALLGPCEASGAGWRCAKEGGREVLNEAWWKPLEGMESGRQEGALRIERNEVKVTDGAKEIEILFPEILADAVCLTVLDADSVTKNAVLNEFQVFGKPLIEGDGKVASPSSPSSSSSSTTNTSPSSPHVEIISPAHGTTVEKPLLRLKLEGILLSPVGERLMISLDGDPVAVLFEELTVPLEIDRDRSLRPFGLTWHSLQVDVLDVAMQPIGVSSFTKFRLVGPKAVTTGPASEQDDMLAIPKKLRRDFPVKSPRVCFAFLSCGRLSLLRQTMSSLIEHMEQHEPDVPYEIAWVDQGSGSGALEIAKTMPVEHVLLWRLNYGLTSGLNVLLFELCRSSRFVVTMEEDWLWAENKMNVSAIAMAMQVIQYDPAVIGVFLRSVVQFGKETSEVGEWQRAGGEDAVEYRRMCQKNGKWGSWTNGAALWDRRKLEEHVGRFNEQWGDASEQEYAERVGKKFCAAILRTESGCETSECNAVAVHIGDSRTPGWEPEIEYLGNNRYECLSYGRKVSCSR</sequence>
<dbReference type="InterPro" id="IPR029044">
    <property type="entry name" value="Nucleotide-diphossugar_trans"/>
</dbReference>
<reference evidence="3" key="1">
    <citation type="submission" date="2021-01" db="EMBL/GenBank/DDBJ databases">
        <authorList>
            <person name="Corre E."/>
            <person name="Pelletier E."/>
            <person name="Niang G."/>
            <person name="Scheremetjew M."/>
            <person name="Finn R."/>
            <person name="Kale V."/>
            <person name="Holt S."/>
            <person name="Cochrane G."/>
            <person name="Meng A."/>
            <person name="Brown T."/>
            <person name="Cohen L."/>
        </authorList>
    </citation>
    <scope>NUCLEOTIDE SEQUENCE</scope>
    <source>
        <strain evidence="3">CCMP 2712</strain>
    </source>
</reference>